<dbReference type="SMART" id="SM00827">
    <property type="entry name" value="PKS_AT"/>
    <property type="match status" value="1"/>
</dbReference>
<keyword evidence="2" id="KW-0378">Hydrolase</keyword>
<dbReference type="Pfam" id="PF00109">
    <property type="entry name" value="ketoacyl-synt"/>
    <property type="match status" value="1"/>
</dbReference>
<dbReference type="Gene3D" id="3.10.129.110">
    <property type="entry name" value="Polyketide synthase dehydratase"/>
    <property type="match status" value="1"/>
</dbReference>
<dbReference type="SUPFAM" id="SSF53474">
    <property type="entry name" value="alpha/beta-Hydrolases"/>
    <property type="match status" value="1"/>
</dbReference>
<dbReference type="PANTHER" id="PTHR43775">
    <property type="entry name" value="FATTY ACID SYNTHASE"/>
    <property type="match status" value="1"/>
</dbReference>
<dbReference type="PROSITE" id="PS52004">
    <property type="entry name" value="KS3_2"/>
    <property type="match status" value="1"/>
</dbReference>
<dbReference type="Pfam" id="PF21149">
    <property type="entry name" value="FAS_pseudo-KR"/>
    <property type="match status" value="1"/>
</dbReference>
<dbReference type="InterPro" id="IPR029058">
    <property type="entry name" value="AB_hydrolase_fold"/>
</dbReference>
<dbReference type="UniPathway" id="UPA00094"/>
<dbReference type="SUPFAM" id="SSF53901">
    <property type="entry name" value="Thiolase-like"/>
    <property type="match status" value="1"/>
</dbReference>
<dbReference type="Gene3D" id="3.40.50.1820">
    <property type="entry name" value="alpha/beta hydrolase"/>
    <property type="match status" value="1"/>
</dbReference>
<evidence type="ECO:0000259" key="1">
    <source>
        <dbReference type="PROSITE" id="PS52004"/>
    </source>
</evidence>
<name>A0A5E4MAF2_9HEMI</name>
<dbReference type="InterPro" id="IPR050091">
    <property type="entry name" value="PKS_NRPS_Biosynth_Enz"/>
</dbReference>
<dbReference type="InterPro" id="IPR014030">
    <property type="entry name" value="Ketoacyl_synth_N"/>
</dbReference>
<dbReference type="InterPro" id="IPR036291">
    <property type="entry name" value="NAD(P)-bd_dom_sf"/>
</dbReference>
<dbReference type="CDD" id="cd00833">
    <property type="entry name" value="PKS"/>
    <property type="match status" value="1"/>
</dbReference>
<dbReference type="InterPro" id="IPR042104">
    <property type="entry name" value="PKS_dehydratase_sf"/>
</dbReference>
<dbReference type="SUPFAM" id="SSF51735">
    <property type="entry name" value="NAD(P)-binding Rossmann-fold domains"/>
    <property type="match status" value="1"/>
</dbReference>
<dbReference type="PANTHER" id="PTHR43775:SF23">
    <property type="entry name" value="FATTY ACID SYNTHASE 3"/>
    <property type="match status" value="1"/>
</dbReference>
<dbReference type="InterPro" id="IPR020843">
    <property type="entry name" value="ER"/>
</dbReference>
<dbReference type="InterPro" id="IPR014043">
    <property type="entry name" value="Acyl_transferase_dom"/>
</dbReference>
<dbReference type="GO" id="GO:0006633">
    <property type="term" value="P:fatty acid biosynthetic process"/>
    <property type="evidence" value="ECO:0007669"/>
    <property type="project" value="UniProtKB-UniPathway"/>
</dbReference>
<dbReference type="Gene3D" id="3.40.366.10">
    <property type="entry name" value="Malonyl-Coenzyme A Acyl Carrier Protein, domain 2"/>
    <property type="match status" value="1"/>
</dbReference>
<dbReference type="Pfam" id="PF16197">
    <property type="entry name" value="KAsynt_C_assoc"/>
    <property type="match status" value="1"/>
</dbReference>
<dbReference type="InterPro" id="IPR016039">
    <property type="entry name" value="Thiolase-like"/>
</dbReference>
<feature type="domain" description="Ketosynthase family 3 (KS3)" evidence="1">
    <location>
        <begin position="6"/>
        <end position="411"/>
    </location>
</feature>
<dbReference type="CDD" id="cd05195">
    <property type="entry name" value="enoyl_red"/>
    <property type="match status" value="1"/>
</dbReference>
<dbReference type="GO" id="GO:0016491">
    <property type="term" value="F:oxidoreductase activity"/>
    <property type="evidence" value="ECO:0007669"/>
    <property type="project" value="InterPro"/>
</dbReference>
<dbReference type="Gene3D" id="3.40.50.720">
    <property type="entry name" value="NAD(P)-binding Rossmann-like Domain"/>
    <property type="match status" value="1"/>
</dbReference>
<organism evidence="2 3">
    <name type="scientific">Cinara cedri</name>
    <dbReference type="NCBI Taxonomy" id="506608"/>
    <lineage>
        <taxon>Eukaryota</taxon>
        <taxon>Metazoa</taxon>
        <taxon>Ecdysozoa</taxon>
        <taxon>Arthropoda</taxon>
        <taxon>Hexapoda</taxon>
        <taxon>Insecta</taxon>
        <taxon>Pterygota</taxon>
        <taxon>Neoptera</taxon>
        <taxon>Paraneoptera</taxon>
        <taxon>Hemiptera</taxon>
        <taxon>Sternorrhyncha</taxon>
        <taxon>Aphidomorpha</taxon>
        <taxon>Aphidoidea</taxon>
        <taxon>Aphididae</taxon>
        <taxon>Lachninae</taxon>
        <taxon>Cinara</taxon>
    </lineage>
</organism>
<sequence>MAESNKVEVVISGISGIFPESDNVEELKELLFSKQNGITLDSRRWSLDEYGMTSGVGKVKNINKFDNVFFNMHRKLCKSSETVIRVNLERSVEAIIDAGLNPGDLYNTNTAVFACSSGGETDSIAMFDETKSGMTILGHNKAMQANRLSYVLNLNGPSFTLFSSFTGGLDALFLAKNMIEKGHIKTAIVGGCTLVQRPNLSLQLKGLGVLTDGIETRSFSDDAEGFNRAESCVSILLQNSLDAKRSYGTLVGVKVEQFGELRGVFTSYSTERFKEVIMGAYKEAGIDPSTVAYIEADGCGIKNVDAMELDIIKQVFCTPDRKEPLKVGSIKSNIGHTDAASCLVSLMKTIIAMDTGYIPPNINYNTPNSLTDAHKSRQLQIVTEKTPLNGDYVGINMFGRTGNYGHMILKKHNKLKKKIYAENEMFFDGLSRLIFISGRTEYGVKQSIKTIVSYNVDEEYVALLHSVFSKNIRGHFHRSYIILPTTDSSREIDVFSITNEKPPVWFVFSGMGSQWLGMGEQLLKIPIFNRAIEKCDAVLKPLGIDIFHILTSQECNLFDNILNSFVGISAIQIGLVDILRVLEIEPDGMIGHSVGELGCAYADGAFTAEEMILAAYARGRASVDTPLPDGMMAAIGLGYHSIKDLVPADVDVACHNSADSCTISGPTKSIMEFVGKLNSQKIFAKTVNVSNISFHSRYIKPAAPNLLQNLRKILPNPKKRSPRWLSTSIPESKWDTDLARYSSAEYHTNNLLNPVLFEETSVHIPKNAVVIEIAPHGLLQAVLKRSLSNMVNIPMTQRVYGNSIKYLLMAIGKMYCSGLNPKIDMLYNPISYPVSIGTPPIHTLNIWNHEEDWSTIDISILLSNVKGERLISLCPTKNSFIEEYEILGQHVLPLSALLFFTWQSFLRLCNENDDTDVSCLPVVFQDIHYHRHVVINKIETGQLRTEILKGTGHFELCLNNINVLSGNIFALNEYKSNQFGKKKDLNVPKEENDDGGNQLLVSLSHEEVYSTFEEFDFCVGKVFKAIKCVDIFQDELRSEMHWDKNWIHFLDAAFQLPTLFNIEKRGELVAPIWIEEIQIDPTAMAHLESEDILPVNYNIFTNEVTCIGVKISLPCFEILPLTTMSNTFQFREEGLIDLANPGFDKPLDFIDECIDIVLKFKYHDDFKNVFVCPVYNIRDDPSMNDYVEYILKTKCSNFELLDFSTHPENSNFNADNLQYVVLTRNEKFSHAISLMKNKNYVHMIVFSNCPITDKVDDYVMILQQKFGGNYLSLVKKISKVENFIIHRLSIENINCTTQFKNLLTELQSLNKMILIVSKIQPTEGILALVKKMDGIINIRFFFVLDDSAPTFRISDPFYSEQIAKDLLVNVYENGQWFTYKEIEFINYKDSQTPMNKIFLADFSNMSIKDVSVEYIGLSLQDTSTDMKKNTSTEYKLGPIEYSGLTSSGMSVMGISPFIPTVVDIPRDPILSWTIPKNISLEEASTIPVPYSMAYYMLADLIQIMETQCILVHAGLTAVGQACVDVSLERKCQVFVTVLNSKQMELFKQRFPSVPHTNIIIYDEENFEMKCLMANKRMDVIINCLNGEDFHASMRIMKQHGTFFQLSKTDMRKKYKMGLIRFLNDASFFSVSTERLIQETENTKKNIKNLIERRLQNGTIRSFDRCVITGACTGAQALEKLTKENILQKVVISTSKDKNFSSITGNTTRQFQCCPNKVYFVIGQGSDDWLYLVEWLVQRGAFKVVVVLVKYSLTPKMSHKFNMFMDRYKTINVQLVSQSLLNTEISAYNLIAVISTMQCPLAAVFFLSSVDEKTVENVKYAVSQVAPKCEQKPLFTCLFCGGAKLCEYLKSSGSVDALCLSWAQNEKKPKLTKILPLLDDLLLKSASLTNSVVICFKPMANLQTNMDVLLQLDYNNMFLPDTVDELASYFKYVVADEPDFVEVATKSVLYADAKGAYPVFVLPGFRPNNIQNLYGNLGYPTFAARYPAKFKSIKYVAEVLVKKLSLLIQHSAVTLVGESWGGTVALIMAQILESQGILVSLSLLNGIPNILLDTFSIFNNNMNAMLLSKYLSIKGEIAKNILTQQGWDANLSRLLQSNNVRSVDDVCTVLTLIQTQLNTLVTLKPLSNKLRAIPQVFLSKALTENTTNVLIEYCFNTPIVHVISDNVTDIVKDSNLINTINENVAFDYPHMAALTLEDKYSQFYLKKEVKFLI</sequence>
<dbReference type="SMART" id="SM00829">
    <property type="entry name" value="PKS_ER"/>
    <property type="match status" value="1"/>
</dbReference>
<gene>
    <name evidence="2" type="ORF">CINCED_3A015604</name>
</gene>
<proteinExistence type="predicted"/>
<reference evidence="2 3" key="1">
    <citation type="submission" date="2019-08" db="EMBL/GenBank/DDBJ databases">
        <authorList>
            <person name="Alioto T."/>
            <person name="Alioto T."/>
            <person name="Gomez Garrido J."/>
        </authorList>
    </citation>
    <scope>NUCLEOTIDE SEQUENCE [LARGE SCALE GENOMIC DNA]</scope>
</reference>
<dbReference type="InterPro" id="IPR032821">
    <property type="entry name" value="PKS_assoc"/>
</dbReference>
<dbReference type="Gene3D" id="3.40.47.10">
    <property type="match status" value="1"/>
</dbReference>
<dbReference type="InterPro" id="IPR016036">
    <property type="entry name" value="Malonyl_transacylase_ACP-bd"/>
</dbReference>
<dbReference type="InterPro" id="IPR001227">
    <property type="entry name" value="Ac_transferase_dom_sf"/>
</dbReference>
<dbReference type="Proteomes" id="UP000325440">
    <property type="component" value="Unassembled WGS sequence"/>
</dbReference>
<dbReference type="SUPFAM" id="SSF55048">
    <property type="entry name" value="Probable ACP-binding domain of malonyl-CoA ACP transacylase"/>
    <property type="match status" value="1"/>
</dbReference>
<dbReference type="SMART" id="SM00825">
    <property type="entry name" value="PKS_KS"/>
    <property type="match status" value="1"/>
</dbReference>
<accession>A0A5E4MAF2</accession>
<dbReference type="SUPFAM" id="SSF52151">
    <property type="entry name" value="FabD/lysophospholipase-like"/>
    <property type="match status" value="1"/>
</dbReference>
<dbReference type="EMBL" id="CABPRJ010000489">
    <property type="protein sequence ID" value="VVC29214.1"/>
    <property type="molecule type" value="Genomic_DNA"/>
</dbReference>
<dbReference type="InterPro" id="IPR020841">
    <property type="entry name" value="PKS_Beta-ketoAc_synthase_dom"/>
</dbReference>
<dbReference type="GO" id="GO:0016787">
    <property type="term" value="F:hydrolase activity"/>
    <property type="evidence" value="ECO:0007669"/>
    <property type="project" value="UniProtKB-KW"/>
</dbReference>
<evidence type="ECO:0000313" key="2">
    <source>
        <dbReference type="EMBL" id="VVC29214.1"/>
    </source>
</evidence>
<dbReference type="Gene3D" id="3.30.70.3290">
    <property type="match status" value="1"/>
</dbReference>
<dbReference type="Pfam" id="PF02801">
    <property type="entry name" value="Ketoacyl-synt_C"/>
    <property type="match status" value="1"/>
</dbReference>
<dbReference type="InterPro" id="IPR014031">
    <property type="entry name" value="Ketoacyl_synth_C"/>
</dbReference>
<evidence type="ECO:0000313" key="3">
    <source>
        <dbReference type="Proteomes" id="UP000325440"/>
    </source>
</evidence>
<keyword evidence="2" id="KW-0808">Transferase</keyword>
<keyword evidence="3" id="KW-1185">Reference proteome</keyword>
<dbReference type="GO" id="GO:0004312">
    <property type="term" value="F:fatty acid synthase activity"/>
    <property type="evidence" value="ECO:0007669"/>
    <property type="project" value="TreeGrafter"/>
</dbReference>
<protein>
    <submittedName>
        <fullName evidence="2">Acyl transferase/acyl hydrolase/lysophospholipase,Acyl transferase,Malonyl-CoA</fullName>
    </submittedName>
</protein>
<dbReference type="OrthoDB" id="329835at2759"/>
<dbReference type="InterPro" id="IPR049391">
    <property type="entry name" value="FAS_pseudo-KR"/>
</dbReference>
<dbReference type="Gene3D" id="3.90.180.10">
    <property type="entry name" value="Medium-chain alcohol dehydrogenases, catalytic domain"/>
    <property type="match status" value="1"/>
</dbReference>
<dbReference type="Pfam" id="PF00698">
    <property type="entry name" value="Acyl_transf_1"/>
    <property type="match status" value="1"/>
</dbReference>
<dbReference type="InterPro" id="IPR016035">
    <property type="entry name" value="Acyl_Trfase/lysoPLipase"/>
</dbReference>